<proteinExistence type="predicted"/>
<dbReference type="AlphaFoldDB" id="A0A5K3FKM4"/>
<evidence type="ECO:0000256" key="1">
    <source>
        <dbReference type="SAM" id="MobiDB-lite"/>
    </source>
</evidence>
<feature type="region of interest" description="Disordered" evidence="1">
    <location>
        <begin position="1"/>
        <end position="24"/>
    </location>
</feature>
<accession>A0A5K3FKM4</accession>
<protein>
    <submittedName>
        <fullName evidence="2">Uncharacterized protein</fullName>
    </submittedName>
</protein>
<evidence type="ECO:0000313" key="2">
    <source>
        <dbReference type="WBParaSite" id="MCU_009184-RA"/>
    </source>
</evidence>
<dbReference type="WBParaSite" id="MCU_009184-RA">
    <property type="protein sequence ID" value="MCU_009184-RA"/>
    <property type="gene ID" value="MCU_009184"/>
</dbReference>
<reference evidence="2" key="1">
    <citation type="submission" date="2019-11" db="UniProtKB">
        <authorList>
            <consortium name="WormBaseParasite"/>
        </authorList>
    </citation>
    <scope>IDENTIFICATION</scope>
</reference>
<sequence>MRSYKPGVEGGGLRQRRELRGESGDEVMEQLLGQLVLMLGESSEFSNREGDIRITKACSGSTSRHWEVRSLLCGRPPAEMKKYCSTILHITPGIWSGRK</sequence>
<organism evidence="2">
    <name type="scientific">Mesocestoides corti</name>
    <name type="common">Flatworm</name>
    <dbReference type="NCBI Taxonomy" id="53468"/>
    <lineage>
        <taxon>Eukaryota</taxon>
        <taxon>Metazoa</taxon>
        <taxon>Spiralia</taxon>
        <taxon>Lophotrochozoa</taxon>
        <taxon>Platyhelminthes</taxon>
        <taxon>Cestoda</taxon>
        <taxon>Eucestoda</taxon>
        <taxon>Cyclophyllidea</taxon>
        <taxon>Mesocestoididae</taxon>
        <taxon>Mesocestoides</taxon>
    </lineage>
</organism>
<name>A0A5K3FKM4_MESCO</name>